<feature type="coiled-coil region" evidence="1">
    <location>
        <begin position="32"/>
        <end position="59"/>
    </location>
</feature>
<feature type="chain" id="PRO_5046047018" evidence="2">
    <location>
        <begin position="27"/>
        <end position="465"/>
    </location>
</feature>
<gene>
    <name evidence="3" type="ORF">ACFQ1E_16565</name>
</gene>
<dbReference type="Proteomes" id="UP001596977">
    <property type="component" value="Unassembled WGS sequence"/>
</dbReference>
<sequence>MLRRRTAAIALLLTASALVAPGQAFAQSATREAALASRLEKLEAEIQALRSDLAAARGELAQTTAVAQKAAAKADAPPAQAAAQPATAPADGFRSGATTIKLGGYLKLVASNSRFSDGEVATNSLGRDFYLPQAIPTAGGPASRVQDFSAKQARFWLNLSTDVAGHSLKGYVETDFQTSPGTQGSQRTTNGYNLALRRAWLQVDKFTFGQDWSTFQYTGALPESTDYVGVTEGTVFVRQPLIRYSAPLGGGMTLHVSAENAESGTATLGLPTLIENGDDSLPDFAARLTWAGSFGELSLAGLARQVRVANGAASDSSFGWAASAAGKIYLAGDKSSDVRFMATYGSNAGRYIGLNFAPDAIYVPASGTLADVREFAAFAAVRIGLTPQIRLNLMGSYQGVDYDAALAPAALAGFNDQAWSAAANLFWSPVKNVDLGIEYRHGERRVVGGAQGKLDRLELAAKYGF</sequence>
<accession>A0ABW3HCL6</accession>
<dbReference type="InterPro" id="IPR045748">
    <property type="entry name" value="DcaP"/>
</dbReference>
<evidence type="ECO:0000256" key="1">
    <source>
        <dbReference type="SAM" id="Coils"/>
    </source>
</evidence>
<dbReference type="RefSeq" id="WP_264945733.1">
    <property type="nucleotide sequence ID" value="NZ_JAPDRA010000009.1"/>
</dbReference>
<evidence type="ECO:0000313" key="4">
    <source>
        <dbReference type="Proteomes" id="UP001596977"/>
    </source>
</evidence>
<proteinExistence type="predicted"/>
<evidence type="ECO:0000313" key="3">
    <source>
        <dbReference type="EMBL" id="MFD0947958.1"/>
    </source>
</evidence>
<reference evidence="4" key="1">
    <citation type="journal article" date="2019" name="Int. J. Syst. Evol. Microbiol.">
        <title>The Global Catalogue of Microorganisms (GCM) 10K type strain sequencing project: providing services to taxonomists for standard genome sequencing and annotation.</title>
        <authorList>
            <consortium name="The Broad Institute Genomics Platform"/>
            <consortium name="The Broad Institute Genome Sequencing Center for Infectious Disease"/>
            <person name="Wu L."/>
            <person name="Ma J."/>
        </authorList>
    </citation>
    <scope>NUCLEOTIDE SEQUENCE [LARGE SCALE GENOMIC DNA]</scope>
    <source>
        <strain evidence="4">CCUG 62982</strain>
    </source>
</reference>
<keyword evidence="2" id="KW-0732">Signal</keyword>
<organism evidence="3 4">
    <name type="scientific">Sphingomonas canadensis</name>
    <dbReference type="NCBI Taxonomy" id="1219257"/>
    <lineage>
        <taxon>Bacteria</taxon>
        <taxon>Pseudomonadati</taxon>
        <taxon>Pseudomonadota</taxon>
        <taxon>Alphaproteobacteria</taxon>
        <taxon>Sphingomonadales</taxon>
        <taxon>Sphingomonadaceae</taxon>
        <taxon>Sphingomonas</taxon>
    </lineage>
</organism>
<comment type="caution">
    <text evidence="3">The sequence shown here is derived from an EMBL/GenBank/DDBJ whole genome shotgun (WGS) entry which is preliminary data.</text>
</comment>
<keyword evidence="1" id="KW-0175">Coiled coil</keyword>
<dbReference type="EMBL" id="JBHTJG010000009">
    <property type="protein sequence ID" value="MFD0947958.1"/>
    <property type="molecule type" value="Genomic_DNA"/>
</dbReference>
<name>A0ABW3HCL6_9SPHN</name>
<keyword evidence="4" id="KW-1185">Reference proteome</keyword>
<dbReference type="Pfam" id="PF19577">
    <property type="entry name" value="DcaP"/>
    <property type="match status" value="1"/>
</dbReference>
<dbReference type="SUPFAM" id="SSF56935">
    <property type="entry name" value="Porins"/>
    <property type="match status" value="1"/>
</dbReference>
<protein>
    <submittedName>
        <fullName evidence="3">Porin</fullName>
    </submittedName>
</protein>
<evidence type="ECO:0000256" key="2">
    <source>
        <dbReference type="SAM" id="SignalP"/>
    </source>
</evidence>
<feature type="signal peptide" evidence="2">
    <location>
        <begin position="1"/>
        <end position="26"/>
    </location>
</feature>